<proteinExistence type="predicted"/>
<evidence type="ECO:0008006" key="3">
    <source>
        <dbReference type="Google" id="ProtNLM"/>
    </source>
</evidence>
<sequence length="158" mass="18694">MRDQASDDEKCLTFADLLDGSAKNWYRQLSRSTRNKWSDLLRSFQIQYCGLGVSVAKQNYHTRRLMEEFYNQIRQWFNPTKHMDVKLGRSSGLNPIRPERSRYRIYAFVNKISVDQVSKRSDLHGNTYDLHGKRTFAMSRLRQVDEYARSEVTMSVDL</sequence>
<evidence type="ECO:0000313" key="2">
    <source>
        <dbReference type="Proteomes" id="UP000198211"/>
    </source>
</evidence>
<evidence type="ECO:0000313" key="1">
    <source>
        <dbReference type="EMBL" id="OWZ05640.1"/>
    </source>
</evidence>
<dbReference type="AlphaFoldDB" id="A0A225VM90"/>
<protein>
    <recommendedName>
        <fullName evidence="3">Retrotransposon gag domain-containing protein</fullName>
    </recommendedName>
</protein>
<name>A0A225VM90_9STRA</name>
<accession>A0A225VM90</accession>
<gene>
    <name evidence="1" type="ORF">PHMEG_00022234</name>
</gene>
<organism evidence="1 2">
    <name type="scientific">Phytophthora megakarya</name>
    <dbReference type="NCBI Taxonomy" id="4795"/>
    <lineage>
        <taxon>Eukaryota</taxon>
        <taxon>Sar</taxon>
        <taxon>Stramenopiles</taxon>
        <taxon>Oomycota</taxon>
        <taxon>Peronosporomycetes</taxon>
        <taxon>Peronosporales</taxon>
        <taxon>Peronosporaceae</taxon>
        <taxon>Phytophthora</taxon>
    </lineage>
</organism>
<dbReference type="EMBL" id="NBNE01004329">
    <property type="protein sequence ID" value="OWZ05640.1"/>
    <property type="molecule type" value="Genomic_DNA"/>
</dbReference>
<reference evidence="2" key="1">
    <citation type="submission" date="2017-03" db="EMBL/GenBank/DDBJ databases">
        <title>Phytopthora megakarya and P. palmivora, two closely related causual agents of cacao black pod achieved similar genome size and gene model numbers by different mechanisms.</title>
        <authorList>
            <person name="Ali S."/>
            <person name="Shao J."/>
            <person name="Larry D.J."/>
            <person name="Kronmiller B."/>
            <person name="Shen D."/>
            <person name="Strem M.D."/>
            <person name="Melnick R.L."/>
            <person name="Guiltinan M.J."/>
            <person name="Tyler B.M."/>
            <person name="Meinhardt L.W."/>
            <person name="Bailey B.A."/>
        </authorList>
    </citation>
    <scope>NUCLEOTIDE SEQUENCE [LARGE SCALE GENOMIC DNA]</scope>
    <source>
        <strain evidence="2">zdho120</strain>
    </source>
</reference>
<dbReference type="Proteomes" id="UP000198211">
    <property type="component" value="Unassembled WGS sequence"/>
</dbReference>
<comment type="caution">
    <text evidence="1">The sequence shown here is derived from an EMBL/GenBank/DDBJ whole genome shotgun (WGS) entry which is preliminary data.</text>
</comment>
<keyword evidence="2" id="KW-1185">Reference proteome</keyword>